<feature type="compositionally biased region" description="Basic and acidic residues" evidence="1">
    <location>
        <begin position="173"/>
        <end position="188"/>
    </location>
</feature>
<dbReference type="Proteomes" id="UP001422759">
    <property type="component" value="Unassembled WGS sequence"/>
</dbReference>
<evidence type="ECO:0000313" key="5">
    <source>
        <dbReference type="Proteomes" id="UP001422759"/>
    </source>
</evidence>
<sequence length="243" mass="25186">MTESDGTPDPGTPEPDSGADPGAGTPAASGPKAATPAASGPKYADRVYRSVPGVISGVLLLAVAAWLIIDAVLTGSGRTPWIALAAAPLFAFPVIAYTLRPVVLSNDDRLLVRNPIRTVHAPWASVEGFKAGYSVELFAAGKSYQVWAVPVSLKQRKRATARATRAAAGGDPEASRTTRARRPDEADPTRAWSDQVVDSLQETAERNAGLPGAAGPVTVTWCWWVIAPTLAGLVALAALLATG</sequence>
<reference evidence="4 5" key="1">
    <citation type="journal article" date="2019" name="Int. J. Syst. Evol. Microbiol.">
        <title>The Global Catalogue of Microorganisms (GCM) 10K type strain sequencing project: providing services to taxonomists for standard genome sequencing and annotation.</title>
        <authorList>
            <consortium name="The Broad Institute Genomics Platform"/>
            <consortium name="The Broad Institute Genome Sequencing Center for Infectious Disease"/>
            <person name="Wu L."/>
            <person name="Ma J."/>
        </authorList>
    </citation>
    <scope>NUCLEOTIDE SEQUENCE [LARGE SCALE GENOMIC DNA]</scope>
    <source>
        <strain evidence="4 5">JCM 14560</strain>
    </source>
</reference>
<feature type="transmembrane region" description="Helical" evidence="2">
    <location>
        <begin position="221"/>
        <end position="241"/>
    </location>
</feature>
<evidence type="ECO:0000256" key="2">
    <source>
        <dbReference type="SAM" id="Phobius"/>
    </source>
</evidence>
<feature type="region of interest" description="Disordered" evidence="1">
    <location>
        <begin position="162"/>
        <end position="193"/>
    </location>
</feature>
<dbReference type="Pfam" id="PF10756">
    <property type="entry name" value="bPH_6"/>
    <property type="match status" value="1"/>
</dbReference>
<feature type="transmembrane region" description="Helical" evidence="2">
    <location>
        <begin position="81"/>
        <end position="99"/>
    </location>
</feature>
<keyword evidence="2" id="KW-1133">Transmembrane helix</keyword>
<comment type="caution">
    <text evidence="4">The sequence shown here is derived from an EMBL/GenBank/DDBJ whole genome shotgun (WGS) entry which is preliminary data.</text>
</comment>
<evidence type="ECO:0000256" key="1">
    <source>
        <dbReference type="SAM" id="MobiDB-lite"/>
    </source>
</evidence>
<keyword evidence="2" id="KW-0812">Transmembrane</keyword>
<dbReference type="EMBL" id="BAAANT010000001">
    <property type="protein sequence ID" value="GAA2130841.1"/>
    <property type="molecule type" value="Genomic_DNA"/>
</dbReference>
<evidence type="ECO:0000259" key="3">
    <source>
        <dbReference type="Pfam" id="PF10756"/>
    </source>
</evidence>
<gene>
    <name evidence="4" type="ORF">GCM10009760_03900</name>
</gene>
<feature type="domain" description="Low molecular weight protein antigen 6 PH" evidence="3">
    <location>
        <begin position="106"/>
        <end position="182"/>
    </location>
</feature>
<feature type="region of interest" description="Disordered" evidence="1">
    <location>
        <begin position="1"/>
        <end position="40"/>
    </location>
</feature>
<feature type="transmembrane region" description="Helical" evidence="2">
    <location>
        <begin position="51"/>
        <end position="69"/>
    </location>
</feature>
<dbReference type="InterPro" id="IPR019692">
    <property type="entry name" value="CFP-6_PH"/>
</dbReference>
<name>A0ABN2YQJ4_9ACTN</name>
<keyword evidence="5" id="KW-1185">Reference proteome</keyword>
<dbReference type="RefSeq" id="WP_344459947.1">
    <property type="nucleotide sequence ID" value="NZ_BAAANT010000001.1"/>
</dbReference>
<proteinExistence type="predicted"/>
<organism evidence="4 5">
    <name type="scientific">Kitasatospora kazusensis</name>
    <dbReference type="NCBI Taxonomy" id="407974"/>
    <lineage>
        <taxon>Bacteria</taxon>
        <taxon>Bacillati</taxon>
        <taxon>Actinomycetota</taxon>
        <taxon>Actinomycetes</taxon>
        <taxon>Kitasatosporales</taxon>
        <taxon>Streptomycetaceae</taxon>
        <taxon>Kitasatospora</taxon>
    </lineage>
</organism>
<accession>A0ABN2YQJ4</accession>
<evidence type="ECO:0000313" key="4">
    <source>
        <dbReference type="EMBL" id="GAA2130841.1"/>
    </source>
</evidence>
<keyword evidence="2" id="KW-0472">Membrane</keyword>
<protein>
    <submittedName>
        <fullName evidence="4">PH domain-containing protein</fullName>
    </submittedName>
</protein>